<dbReference type="InterPro" id="IPR036865">
    <property type="entry name" value="CRAL-TRIO_dom_sf"/>
</dbReference>
<dbReference type="Proteomes" id="UP000054359">
    <property type="component" value="Unassembled WGS sequence"/>
</dbReference>
<organism evidence="1 2">
    <name type="scientific">Stegodyphus mimosarum</name>
    <name type="common">African social velvet spider</name>
    <dbReference type="NCBI Taxonomy" id="407821"/>
    <lineage>
        <taxon>Eukaryota</taxon>
        <taxon>Metazoa</taxon>
        <taxon>Ecdysozoa</taxon>
        <taxon>Arthropoda</taxon>
        <taxon>Chelicerata</taxon>
        <taxon>Arachnida</taxon>
        <taxon>Araneae</taxon>
        <taxon>Araneomorphae</taxon>
        <taxon>Entelegynae</taxon>
        <taxon>Eresoidea</taxon>
        <taxon>Eresidae</taxon>
        <taxon>Stegodyphus</taxon>
    </lineage>
</organism>
<reference evidence="1 2" key="1">
    <citation type="submission" date="2013-11" db="EMBL/GenBank/DDBJ databases">
        <title>Genome sequencing of Stegodyphus mimosarum.</title>
        <authorList>
            <person name="Bechsgaard J."/>
        </authorList>
    </citation>
    <scope>NUCLEOTIDE SEQUENCE [LARGE SCALE GENOMIC DNA]</scope>
</reference>
<dbReference type="EMBL" id="KK122154">
    <property type="protein sequence ID" value="KFM82050.1"/>
    <property type="molecule type" value="Genomic_DNA"/>
</dbReference>
<protein>
    <submittedName>
        <fullName evidence="1">Uncharacterized protein</fullName>
    </submittedName>
</protein>
<gene>
    <name evidence="1" type="ORF">X975_03894</name>
</gene>
<accession>A0A087UXG1</accession>
<proteinExistence type="predicted"/>
<feature type="non-terminal residue" evidence="1">
    <location>
        <position position="75"/>
    </location>
</feature>
<sequence length="75" mass="8519">MSSLHEHIPPEILPSEFGGHLGPFDNKDFIERVAVSEETFIQSQMYGYISQIAEKGVKKAVSLDTFSSYRRVCIR</sequence>
<evidence type="ECO:0000313" key="2">
    <source>
        <dbReference type="Proteomes" id="UP000054359"/>
    </source>
</evidence>
<dbReference type="AlphaFoldDB" id="A0A087UXG1"/>
<dbReference type="SUPFAM" id="SSF52087">
    <property type="entry name" value="CRAL/TRIO domain"/>
    <property type="match status" value="1"/>
</dbReference>
<dbReference type="OrthoDB" id="1434354at2759"/>
<name>A0A087UXG1_STEMI</name>
<evidence type="ECO:0000313" key="1">
    <source>
        <dbReference type="EMBL" id="KFM82050.1"/>
    </source>
</evidence>
<keyword evidence="2" id="KW-1185">Reference proteome</keyword>